<dbReference type="AlphaFoldDB" id="A0A843TMZ5"/>
<comment type="caution">
    <text evidence="1">The sequence shown here is derived from an EMBL/GenBank/DDBJ whole genome shotgun (WGS) entry which is preliminary data.</text>
</comment>
<gene>
    <name evidence="1" type="ORF">Taro_002992</name>
</gene>
<accession>A0A843TMZ5</accession>
<dbReference type="EMBL" id="NMUH01000075">
    <property type="protein sequence ID" value="MQL70680.1"/>
    <property type="molecule type" value="Genomic_DNA"/>
</dbReference>
<sequence>MAHQAVLSVEAGCQGRGEGSVDCKGVGGSSGCRSGEEDVLPPFSFLFDDLFRVTPARRLPVSVTDGAAGLEEEVAASLHLAFALPAPHPVLEDLMVAMQLVEEAFEREVWTMGSSLRERVATSCYDRVFCLRYPLDVCQRC</sequence>
<organism evidence="1 2">
    <name type="scientific">Colocasia esculenta</name>
    <name type="common">Wild taro</name>
    <name type="synonym">Arum esculentum</name>
    <dbReference type="NCBI Taxonomy" id="4460"/>
    <lineage>
        <taxon>Eukaryota</taxon>
        <taxon>Viridiplantae</taxon>
        <taxon>Streptophyta</taxon>
        <taxon>Embryophyta</taxon>
        <taxon>Tracheophyta</taxon>
        <taxon>Spermatophyta</taxon>
        <taxon>Magnoliopsida</taxon>
        <taxon>Liliopsida</taxon>
        <taxon>Araceae</taxon>
        <taxon>Aroideae</taxon>
        <taxon>Colocasieae</taxon>
        <taxon>Colocasia</taxon>
    </lineage>
</organism>
<evidence type="ECO:0000313" key="1">
    <source>
        <dbReference type="EMBL" id="MQL70680.1"/>
    </source>
</evidence>
<reference evidence="1" key="1">
    <citation type="submission" date="2017-07" db="EMBL/GenBank/DDBJ databases">
        <title>Taro Niue Genome Assembly and Annotation.</title>
        <authorList>
            <person name="Atibalentja N."/>
            <person name="Keating K."/>
            <person name="Fields C.J."/>
        </authorList>
    </citation>
    <scope>NUCLEOTIDE SEQUENCE</scope>
    <source>
        <strain evidence="1">Niue_2</strain>
        <tissue evidence="1">Leaf</tissue>
    </source>
</reference>
<dbReference type="Proteomes" id="UP000652761">
    <property type="component" value="Unassembled WGS sequence"/>
</dbReference>
<keyword evidence="2" id="KW-1185">Reference proteome</keyword>
<name>A0A843TMZ5_COLES</name>
<evidence type="ECO:0000313" key="2">
    <source>
        <dbReference type="Proteomes" id="UP000652761"/>
    </source>
</evidence>
<proteinExistence type="predicted"/>
<protein>
    <submittedName>
        <fullName evidence="1">Uncharacterized protein</fullName>
    </submittedName>
</protein>